<feature type="signal peptide" evidence="2">
    <location>
        <begin position="1"/>
        <end position="21"/>
    </location>
</feature>
<gene>
    <name evidence="4" type="ORF">SAMN06265371_10197</name>
</gene>
<evidence type="ECO:0000259" key="3">
    <source>
        <dbReference type="Pfam" id="PF10022"/>
    </source>
</evidence>
<evidence type="ECO:0000256" key="1">
    <source>
        <dbReference type="ARBA" id="ARBA00022801"/>
    </source>
</evidence>
<evidence type="ECO:0000313" key="5">
    <source>
        <dbReference type="Proteomes" id="UP000198384"/>
    </source>
</evidence>
<dbReference type="InterPro" id="IPR010905">
    <property type="entry name" value="Glyco_hydro_88"/>
</dbReference>
<dbReference type="GO" id="GO:0005975">
    <property type="term" value="P:carbohydrate metabolic process"/>
    <property type="evidence" value="ECO:0007669"/>
    <property type="project" value="InterPro"/>
</dbReference>
<dbReference type="EMBL" id="FZNT01000001">
    <property type="protein sequence ID" value="SNR31071.1"/>
    <property type="molecule type" value="Genomic_DNA"/>
</dbReference>
<keyword evidence="1 4" id="KW-0378">Hydrolase</keyword>
<dbReference type="InterPro" id="IPR016624">
    <property type="entry name" value="UCP014753"/>
</dbReference>
<accession>A0A238VA52</accession>
<dbReference type="InterPro" id="IPR012341">
    <property type="entry name" value="6hp_glycosidase-like_sf"/>
</dbReference>
<dbReference type="Pfam" id="PF07470">
    <property type="entry name" value="Glyco_hydro_88"/>
    <property type="match status" value="1"/>
</dbReference>
<proteinExistence type="predicted"/>
<protein>
    <submittedName>
        <fullName evidence="4">Rhamnogalacturonyl hydrolase YesR</fullName>
    </submittedName>
</protein>
<dbReference type="InterPro" id="IPR008928">
    <property type="entry name" value="6-hairpin_glycosidase_sf"/>
</dbReference>
<dbReference type="SUPFAM" id="SSF48208">
    <property type="entry name" value="Six-hairpin glycosidases"/>
    <property type="match status" value="1"/>
</dbReference>
<organism evidence="4 5">
    <name type="scientific">Lutibacter agarilyticus</name>
    <dbReference type="NCBI Taxonomy" id="1109740"/>
    <lineage>
        <taxon>Bacteria</taxon>
        <taxon>Pseudomonadati</taxon>
        <taxon>Bacteroidota</taxon>
        <taxon>Flavobacteriia</taxon>
        <taxon>Flavobacteriales</taxon>
        <taxon>Flavobacteriaceae</taxon>
        <taxon>Lutibacter</taxon>
    </lineage>
</organism>
<evidence type="ECO:0000313" key="4">
    <source>
        <dbReference type="EMBL" id="SNR31071.1"/>
    </source>
</evidence>
<reference evidence="4 5" key="1">
    <citation type="submission" date="2017-06" db="EMBL/GenBank/DDBJ databases">
        <authorList>
            <person name="Kim H.J."/>
            <person name="Triplett B.A."/>
        </authorList>
    </citation>
    <scope>NUCLEOTIDE SEQUENCE [LARGE SCALE GENOMIC DNA]</scope>
    <source>
        <strain evidence="4 5">DSM 29150</strain>
    </source>
</reference>
<feature type="domain" description="DUF2264" evidence="3">
    <location>
        <begin position="387"/>
        <end position="741"/>
    </location>
</feature>
<dbReference type="Pfam" id="PF10022">
    <property type="entry name" value="DUF2264"/>
    <property type="match status" value="1"/>
</dbReference>
<name>A0A238VA52_9FLAO</name>
<dbReference type="InterPro" id="IPR049349">
    <property type="entry name" value="DUF2264_N"/>
</dbReference>
<dbReference type="Gene3D" id="1.50.10.10">
    <property type="match status" value="1"/>
</dbReference>
<keyword evidence="2" id="KW-0732">Signal</keyword>
<sequence>MKNLLVLIVLIGNLFSMQAQSINPILVRNEMQRVADWQIEHFRDTYSGRKKPHHIADWTNGALYVGMVKYAKMAKDDRYWKWLKEIGEQQNWKLHWRKYMADDHTIGQMYLELYRKYGDSAMMKPTIKSFEYIINNPSKEPITLDKYKHLERWTWCDALFMAPPVLAKLGKETGDKKYTDFMMKEYKATRDHLFDAEENLFYRDNSYIGKLDDGNKIFWARGNGWVFGGLTLLMDEYEPGSKEYEYFKDIYLKMAKKIIEIQTPEGHWAMSLLGQKKYPTPETSGTSFFTFGLAWGINNGLLDAKTYQPHVEKAWNCLTSHITKEGMLGYVQPIGAAPGKAWADKTEVYGSGAFLAAGSEVYKMVGGQPIFQLSEPNYKKSPKTGMTRKHWKEAALYMLDGAFSYVNSNDDALKFPKIGTVGYPKWDSQIPVEKLEGLSRTLFVAAPLLKENPNLKINGIDIAAYYRQNILNLIDEEHPSFIKDKVGNWPGQTLVEFGALSMSMFMIPEVLWDPLTKTQKDVLAKKMISYADGPTVPSNWKFFNIFVLSFFKDQGYQVNETLLVDYLNKSLEHYRGDGWYNDNPAYDYYSMWAFQMYGPVWNELFGNKYYPEIAKKFKENFLPVAENYPYMFSENGEMIMWGRSITYRLASVSPFPLLGFYEDDLQDANWGGFRRTASGVLLQFLQHPEFMKDNVPTLGFYGAFDPSTQPYSCRGSVFWMAKSFLSLLSPEGSKFWNEEENNGVWENELKNTTITNRFYEGSEIMVTNYKNIGASEIRAWCNVPRAGIKEPFRSSENYNKLSYNSAFPWQADNTAGTASMNYVFKTNNAEYPFESGHIYDFIKFEDNAYYRKLTSEYIDNVAIQLADIPLENGILRVDKIEADKEVSISLGHYSLAHINGFISKKERTINGKEVHIIDNGKYQLALVPVIGWNEIKTITSNNIHPETKESTVINVVDIYNPLEKNNIYVTAMLWKKSGIDFTDKELNIVKKVNVKKDKIRLYFTDKSKKEIKF</sequence>
<feature type="chain" id="PRO_5013031592" evidence="2">
    <location>
        <begin position="22"/>
        <end position="1013"/>
    </location>
</feature>
<dbReference type="AlphaFoldDB" id="A0A238VA52"/>
<keyword evidence="5" id="KW-1185">Reference proteome</keyword>
<evidence type="ECO:0000256" key="2">
    <source>
        <dbReference type="SAM" id="SignalP"/>
    </source>
</evidence>
<dbReference type="GO" id="GO:0016787">
    <property type="term" value="F:hydrolase activity"/>
    <property type="evidence" value="ECO:0007669"/>
    <property type="project" value="UniProtKB-KW"/>
</dbReference>
<dbReference type="PANTHER" id="PTHR35339">
    <property type="entry name" value="LINALOOL DEHYDRATASE_ISOMERASE DOMAIN-CONTAINING PROTEIN"/>
    <property type="match status" value="1"/>
</dbReference>
<dbReference type="PANTHER" id="PTHR35339:SF4">
    <property type="entry name" value="LINALOOL DEHYDRATASE_ISOMERASE DOMAIN-CONTAINING PROTEIN"/>
    <property type="match status" value="1"/>
</dbReference>
<dbReference type="Proteomes" id="UP000198384">
    <property type="component" value="Unassembled WGS sequence"/>
</dbReference>